<feature type="coiled-coil region" evidence="11">
    <location>
        <begin position="262"/>
        <end position="293"/>
    </location>
</feature>
<dbReference type="NCBIfam" id="TIGR00229">
    <property type="entry name" value="sensory_box"/>
    <property type="match status" value="1"/>
</dbReference>
<dbReference type="InterPro" id="IPR013767">
    <property type="entry name" value="PAS_fold"/>
</dbReference>
<dbReference type="PROSITE" id="PS50113">
    <property type="entry name" value="PAC"/>
    <property type="match status" value="1"/>
</dbReference>
<dbReference type="Gene3D" id="3.40.50.300">
    <property type="entry name" value="P-loop containing nucleotide triphosphate hydrolases"/>
    <property type="match status" value="1"/>
</dbReference>
<dbReference type="CDD" id="cd00130">
    <property type="entry name" value="PAS"/>
    <property type="match status" value="1"/>
</dbReference>
<evidence type="ECO:0000256" key="11">
    <source>
        <dbReference type="SAM" id="Coils"/>
    </source>
</evidence>
<keyword evidence="6" id="KW-0902">Two-component regulatory system</keyword>
<keyword evidence="10" id="KW-0804">Transcription</keyword>
<comment type="function">
    <text evidence="1">Required for activation of most nif operons, which are directly involved in nitrogen fixation.</text>
</comment>
<dbReference type="PROSITE" id="PS50045">
    <property type="entry name" value="SIGMA54_INTERACT_4"/>
    <property type="match status" value="1"/>
</dbReference>
<dbReference type="InterPro" id="IPR025944">
    <property type="entry name" value="Sigma_54_int_dom_CS"/>
</dbReference>
<dbReference type="GO" id="GO:0000160">
    <property type="term" value="P:phosphorelay signal transduction system"/>
    <property type="evidence" value="ECO:0007669"/>
    <property type="project" value="UniProtKB-KW"/>
</dbReference>
<gene>
    <name evidence="15" type="ORF">SAMN04515678_102434</name>
</gene>
<sequence>MLDGQLSLDSLLTALPDAALVLDASADAAIGWNDAADALLDLSGTGGRAVSGHFGAALPHFIVFLEEVDHRGAAWTRDIELPGAPRCEIRGRPLPDAPGLFLIVLHDLREIDRHAQISEAADLHRAGVGEWKRAQHFFAELERQNQLILNAAGEGIYGVNADGKTTFVNRAAQEMLGWTSEDLLGRDMHALIHHHHLNGDVYHAQDCPIYRAFRFEQVHRIEDEVFWRKDGRPIRVEYVSTPIYDHKVLAGAVIIFRDITERKENERRLHDAMQEVADLRDRLEQENAYLQEAISSERAHHDILGQSPQIRQLLQKIDLVARTDATVMITGEPGTGKALVATAIHKDSHRSRRPLIHFKCGSVAPDAVDAELFGQMRGAYPGALRDRPGKLELAHGGTLFIEDIEELPLDSQGRLLHALQNGAVTRLGDTRAREVDLRVIASSSAPLDDAVRRGRLRADLHFFLDVFPIACAPLRARPEDIPALSDHLLRLACKRINRDPPIITEGTMQQLSAYHWPGNVRELRNVIERGAILSTRGKLVVELGHGAGGSAPGPVEVRTEAEMQQALRDNVVAALREAGGKVSGPGGAAARLGLRPTTLYSRLRALGIDREEWHAPG</sequence>
<keyword evidence="5" id="KW-0067">ATP-binding</keyword>
<dbReference type="Gene3D" id="3.30.450.20">
    <property type="entry name" value="PAS domain"/>
    <property type="match status" value="1"/>
</dbReference>
<name>A0A1I1UNG2_9RHOB</name>
<comment type="subunit">
    <text evidence="2">Interacts with sigma-54.</text>
</comment>
<feature type="domain" description="PAC" evidence="14">
    <location>
        <begin position="219"/>
        <end position="271"/>
    </location>
</feature>
<evidence type="ECO:0000256" key="3">
    <source>
        <dbReference type="ARBA" id="ARBA00015308"/>
    </source>
</evidence>
<evidence type="ECO:0000256" key="7">
    <source>
        <dbReference type="ARBA" id="ARBA00023015"/>
    </source>
</evidence>
<dbReference type="SMART" id="SM00091">
    <property type="entry name" value="PAS"/>
    <property type="match status" value="1"/>
</dbReference>
<dbReference type="Pfam" id="PF25601">
    <property type="entry name" value="AAA_lid_14"/>
    <property type="match status" value="1"/>
</dbReference>
<dbReference type="SUPFAM" id="SSF55785">
    <property type="entry name" value="PYP-like sensor domain (PAS domain)"/>
    <property type="match status" value="1"/>
</dbReference>
<evidence type="ECO:0000256" key="2">
    <source>
        <dbReference type="ARBA" id="ARBA00011135"/>
    </source>
</evidence>
<keyword evidence="8" id="KW-0238">DNA-binding</keyword>
<dbReference type="InterPro" id="IPR027417">
    <property type="entry name" value="P-loop_NTPase"/>
</dbReference>
<dbReference type="InterPro" id="IPR000014">
    <property type="entry name" value="PAS"/>
</dbReference>
<keyword evidence="16" id="KW-1185">Reference proteome</keyword>
<evidence type="ECO:0000313" key="16">
    <source>
        <dbReference type="Proteomes" id="UP000325289"/>
    </source>
</evidence>
<evidence type="ECO:0000256" key="9">
    <source>
        <dbReference type="ARBA" id="ARBA00023159"/>
    </source>
</evidence>
<dbReference type="Gene3D" id="1.10.10.60">
    <property type="entry name" value="Homeodomain-like"/>
    <property type="match status" value="1"/>
</dbReference>
<dbReference type="AlphaFoldDB" id="A0A1I1UNG2"/>
<dbReference type="SMART" id="SM00382">
    <property type="entry name" value="AAA"/>
    <property type="match status" value="1"/>
</dbReference>
<evidence type="ECO:0000259" key="13">
    <source>
        <dbReference type="PROSITE" id="PS50112"/>
    </source>
</evidence>
<dbReference type="CDD" id="cd00009">
    <property type="entry name" value="AAA"/>
    <property type="match status" value="1"/>
</dbReference>
<dbReference type="Pfam" id="PF00158">
    <property type="entry name" value="Sigma54_activat"/>
    <property type="match status" value="1"/>
</dbReference>
<dbReference type="RefSeq" id="WP_149754800.1">
    <property type="nucleotide sequence ID" value="NZ_FOMS01000002.1"/>
</dbReference>
<dbReference type="InterPro" id="IPR000700">
    <property type="entry name" value="PAS-assoc_C"/>
</dbReference>
<evidence type="ECO:0000256" key="6">
    <source>
        <dbReference type="ARBA" id="ARBA00023012"/>
    </source>
</evidence>
<evidence type="ECO:0000256" key="1">
    <source>
        <dbReference type="ARBA" id="ARBA00002167"/>
    </source>
</evidence>
<keyword evidence="7" id="KW-0805">Transcription regulation</keyword>
<dbReference type="Proteomes" id="UP000325289">
    <property type="component" value="Unassembled WGS sequence"/>
</dbReference>
<evidence type="ECO:0000259" key="12">
    <source>
        <dbReference type="PROSITE" id="PS50045"/>
    </source>
</evidence>
<evidence type="ECO:0000256" key="8">
    <source>
        <dbReference type="ARBA" id="ARBA00023125"/>
    </source>
</evidence>
<organism evidence="15 16">
    <name type="scientific">Roseivivax sediminis</name>
    <dbReference type="NCBI Taxonomy" id="936889"/>
    <lineage>
        <taxon>Bacteria</taxon>
        <taxon>Pseudomonadati</taxon>
        <taxon>Pseudomonadota</taxon>
        <taxon>Alphaproteobacteria</taxon>
        <taxon>Rhodobacterales</taxon>
        <taxon>Roseobacteraceae</taxon>
        <taxon>Roseivivax</taxon>
    </lineage>
</organism>
<accession>A0A1I1UNG2</accession>
<dbReference type="PANTHER" id="PTHR32071">
    <property type="entry name" value="TRANSCRIPTIONAL REGULATORY PROTEIN"/>
    <property type="match status" value="1"/>
</dbReference>
<evidence type="ECO:0000313" key="15">
    <source>
        <dbReference type="EMBL" id="SFD72279.1"/>
    </source>
</evidence>
<dbReference type="Gene3D" id="1.10.8.60">
    <property type="match status" value="1"/>
</dbReference>
<dbReference type="EMBL" id="FOMS01000002">
    <property type="protein sequence ID" value="SFD72279.1"/>
    <property type="molecule type" value="Genomic_DNA"/>
</dbReference>
<dbReference type="InterPro" id="IPR003593">
    <property type="entry name" value="AAA+_ATPase"/>
</dbReference>
<dbReference type="PROSITE" id="PS50112">
    <property type="entry name" value="PAS"/>
    <property type="match status" value="1"/>
</dbReference>
<dbReference type="Pfam" id="PF00989">
    <property type="entry name" value="PAS"/>
    <property type="match status" value="1"/>
</dbReference>
<evidence type="ECO:0000256" key="10">
    <source>
        <dbReference type="ARBA" id="ARBA00023163"/>
    </source>
</evidence>
<keyword evidence="9" id="KW-0010">Activator</keyword>
<dbReference type="InterPro" id="IPR002078">
    <property type="entry name" value="Sigma_54_int"/>
</dbReference>
<dbReference type="GO" id="GO:0006355">
    <property type="term" value="P:regulation of DNA-templated transcription"/>
    <property type="evidence" value="ECO:0007669"/>
    <property type="project" value="InterPro"/>
</dbReference>
<protein>
    <recommendedName>
        <fullName evidence="3">Nif-specific regulatory protein</fullName>
    </recommendedName>
</protein>
<keyword evidence="4" id="KW-0547">Nucleotide-binding</keyword>
<dbReference type="FunFam" id="3.40.50.300:FF:000006">
    <property type="entry name" value="DNA-binding transcriptional regulator NtrC"/>
    <property type="match status" value="1"/>
</dbReference>
<evidence type="ECO:0000256" key="4">
    <source>
        <dbReference type="ARBA" id="ARBA00022741"/>
    </source>
</evidence>
<feature type="domain" description="PAS" evidence="13">
    <location>
        <begin position="141"/>
        <end position="193"/>
    </location>
</feature>
<keyword evidence="11" id="KW-0175">Coiled coil</keyword>
<evidence type="ECO:0000256" key="5">
    <source>
        <dbReference type="ARBA" id="ARBA00022840"/>
    </source>
</evidence>
<proteinExistence type="predicted"/>
<reference evidence="15 16" key="1">
    <citation type="submission" date="2016-10" db="EMBL/GenBank/DDBJ databases">
        <authorList>
            <person name="Varghese N."/>
            <person name="Submissions S."/>
        </authorList>
    </citation>
    <scope>NUCLEOTIDE SEQUENCE [LARGE SCALE GENOMIC DNA]</scope>
    <source>
        <strain evidence="16">YIM D21,KCTC 23444,ACCC 10710</strain>
    </source>
</reference>
<dbReference type="GO" id="GO:0005524">
    <property type="term" value="F:ATP binding"/>
    <property type="evidence" value="ECO:0007669"/>
    <property type="project" value="UniProtKB-KW"/>
</dbReference>
<dbReference type="InterPro" id="IPR058031">
    <property type="entry name" value="AAA_lid_NorR"/>
</dbReference>
<dbReference type="InterPro" id="IPR035965">
    <property type="entry name" value="PAS-like_dom_sf"/>
</dbReference>
<dbReference type="PANTHER" id="PTHR32071:SF117">
    <property type="entry name" value="PTS-DEPENDENT DIHYDROXYACETONE KINASE OPERON REGULATORY PROTEIN-RELATED"/>
    <property type="match status" value="1"/>
</dbReference>
<dbReference type="PROSITE" id="PS00688">
    <property type="entry name" value="SIGMA54_INTERACT_3"/>
    <property type="match status" value="1"/>
</dbReference>
<dbReference type="SUPFAM" id="SSF52540">
    <property type="entry name" value="P-loop containing nucleoside triphosphate hydrolases"/>
    <property type="match status" value="1"/>
</dbReference>
<dbReference type="GO" id="GO:0003677">
    <property type="term" value="F:DNA binding"/>
    <property type="evidence" value="ECO:0007669"/>
    <property type="project" value="UniProtKB-KW"/>
</dbReference>
<evidence type="ECO:0000259" key="14">
    <source>
        <dbReference type="PROSITE" id="PS50113"/>
    </source>
</evidence>
<dbReference type="OrthoDB" id="9805953at2"/>
<feature type="domain" description="Sigma-54 factor interaction" evidence="12">
    <location>
        <begin position="303"/>
        <end position="532"/>
    </location>
</feature>